<proteinExistence type="predicted"/>
<name>A0A9Q7XU08_9BURK</name>
<gene>
    <name evidence="2" type="ORF">CBM2636_MP10588</name>
</gene>
<geneLocation type="plasmid" evidence="3">
    <name>cbm2636_mp</name>
</geneLocation>
<feature type="region of interest" description="Disordered" evidence="1">
    <location>
        <begin position="1"/>
        <end position="28"/>
    </location>
</feature>
<reference evidence="2 3" key="1">
    <citation type="submission" date="2018-01" db="EMBL/GenBank/DDBJ databases">
        <authorList>
            <person name="Clerissi C."/>
        </authorList>
    </citation>
    <scope>NUCLEOTIDE SEQUENCE [LARGE SCALE GENOMIC DNA]</scope>
    <source>
        <strain evidence="2">Cupriavidus taiwanensis SWF 66322</strain>
        <plasmid evidence="3">cbm2636_mp</plasmid>
    </source>
</reference>
<evidence type="ECO:0000313" key="2">
    <source>
        <dbReference type="EMBL" id="SPD66952.1"/>
    </source>
</evidence>
<dbReference type="EMBL" id="LT984814">
    <property type="protein sequence ID" value="SPD66952.1"/>
    <property type="molecule type" value="Genomic_DNA"/>
</dbReference>
<feature type="compositionally biased region" description="Basic and acidic residues" evidence="1">
    <location>
        <begin position="13"/>
        <end position="28"/>
    </location>
</feature>
<keyword evidence="2" id="KW-0614">Plasmid</keyword>
<sequence>MNPLSYAGQTSAAEREMAEKPKEATHDA</sequence>
<organism evidence="2 3">
    <name type="scientific">Cupriavidus taiwanensis</name>
    <dbReference type="NCBI Taxonomy" id="164546"/>
    <lineage>
        <taxon>Bacteria</taxon>
        <taxon>Pseudomonadati</taxon>
        <taxon>Pseudomonadota</taxon>
        <taxon>Betaproteobacteria</taxon>
        <taxon>Burkholderiales</taxon>
        <taxon>Burkholderiaceae</taxon>
        <taxon>Cupriavidus</taxon>
    </lineage>
</organism>
<evidence type="ECO:0000313" key="3">
    <source>
        <dbReference type="Proteomes" id="UP000254259"/>
    </source>
</evidence>
<evidence type="ECO:0000256" key="1">
    <source>
        <dbReference type="SAM" id="MobiDB-lite"/>
    </source>
</evidence>
<dbReference type="Proteomes" id="UP000254259">
    <property type="component" value="Plasmid CBM2636_mp"/>
</dbReference>
<dbReference type="AlphaFoldDB" id="A0A9Q7XU08"/>
<protein>
    <submittedName>
        <fullName evidence="2">Uncharacterized protein</fullName>
    </submittedName>
</protein>
<accession>A0A9Q7XU08</accession>